<sequence>MINMKKEEGQAMVEFALMLPVLLLFLCGILDFGWIFGNELLASNSTREAARYTAIHYYDSTTDDDKAIAASIIAASMPSLNNTVVTLDKPAGSEVITLSLKGEIPVLTPFLSAILGENFTIKAKTIMRVEN</sequence>
<comment type="caution">
    <text evidence="3">The sequence shown here is derived from an EMBL/GenBank/DDBJ whole genome shotgun (WGS) entry which is preliminary data.</text>
</comment>
<proteinExistence type="predicted"/>
<dbReference type="EMBL" id="JAGSND010000019">
    <property type="protein sequence ID" value="MBR0600008.1"/>
    <property type="molecule type" value="Genomic_DNA"/>
</dbReference>
<organism evidence="3 4">
    <name type="scientific">Sinanaerobacter chloroacetimidivorans</name>
    <dbReference type="NCBI Taxonomy" id="2818044"/>
    <lineage>
        <taxon>Bacteria</taxon>
        <taxon>Bacillati</taxon>
        <taxon>Bacillota</taxon>
        <taxon>Clostridia</taxon>
        <taxon>Peptostreptococcales</taxon>
        <taxon>Anaerovoracaceae</taxon>
        <taxon>Sinanaerobacter</taxon>
    </lineage>
</organism>
<keyword evidence="1" id="KW-1133">Transmembrane helix</keyword>
<evidence type="ECO:0000259" key="2">
    <source>
        <dbReference type="Pfam" id="PF07811"/>
    </source>
</evidence>
<dbReference type="AlphaFoldDB" id="A0A8J8B2N3"/>
<keyword evidence="1" id="KW-0472">Membrane</keyword>
<dbReference type="InterPro" id="IPR012495">
    <property type="entry name" value="TadE-like_dom"/>
</dbReference>
<accession>A0A8J8B2N3</accession>
<feature type="domain" description="TadE-like" evidence="2">
    <location>
        <begin position="9"/>
        <end position="51"/>
    </location>
</feature>
<protein>
    <submittedName>
        <fullName evidence="3">Pilus assembly protein</fullName>
    </submittedName>
</protein>
<evidence type="ECO:0000313" key="3">
    <source>
        <dbReference type="EMBL" id="MBR0600008.1"/>
    </source>
</evidence>
<gene>
    <name evidence="3" type="ORF">KCX82_19165</name>
</gene>
<evidence type="ECO:0000256" key="1">
    <source>
        <dbReference type="SAM" id="Phobius"/>
    </source>
</evidence>
<keyword evidence="4" id="KW-1185">Reference proteome</keyword>
<keyword evidence="1" id="KW-0812">Transmembrane</keyword>
<dbReference type="Pfam" id="PF07811">
    <property type="entry name" value="TadE"/>
    <property type="match status" value="1"/>
</dbReference>
<name>A0A8J8B2N3_9FIRM</name>
<feature type="transmembrane region" description="Helical" evidence="1">
    <location>
        <begin position="12"/>
        <end position="36"/>
    </location>
</feature>
<reference evidence="3" key="1">
    <citation type="submission" date="2021-04" db="EMBL/GenBank/DDBJ databases">
        <title>Sinoanaerobacter chloroacetimidivorans sp. nov., an obligate anaerobic bacterium isolated from anaerobic sludge.</title>
        <authorList>
            <person name="Bao Y."/>
        </authorList>
    </citation>
    <scope>NUCLEOTIDE SEQUENCE</scope>
    <source>
        <strain evidence="3">BAD-6</strain>
    </source>
</reference>
<dbReference type="Proteomes" id="UP000675664">
    <property type="component" value="Unassembled WGS sequence"/>
</dbReference>
<evidence type="ECO:0000313" key="4">
    <source>
        <dbReference type="Proteomes" id="UP000675664"/>
    </source>
</evidence>
<reference evidence="3" key="2">
    <citation type="submission" date="2021-04" db="EMBL/GenBank/DDBJ databases">
        <authorList>
            <person name="Liu J."/>
        </authorList>
    </citation>
    <scope>NUCLEOTIDE SEQUENCE</scope>
    <source>
        <strain evidence="3">BAD-6</strain>
    </source>
</reference>